<dbReference type="Proteomes" id="UP000676565">
    <property type="component" value="Unassembled WGS sequence"/>
</dbReference>
<sequence length="271" mass="29591">MPTLIVAARSFVCSVGGTPPLSAVYDQRVIAAAESIGWSVLGAADDWISDDVPDPVVYVTTELAMSTACSLDLALLEPSFDLLTRVPERFLRRHVESATFGDLDRLDGRTFVKPADPLDKWFDAGLYSDVRDIRTCGRSRPEAPILLSEPVEWSVEFRYFVLEGKAVAGSPYLAYGRPAWRWSATASPIPTAGLHVVEGLCAAMEGELPPAFVVDVGRIDDRGWAVVEFNPVWSAGLLNADARAVLPVLQRATRPRPISHASDQRWDLRGG</sequence>
<accession>A0ABS5BUK6</accession>
<proteinExistence type="predicted"/>
<evidence type="ECO:0000313" key="3">
    <source>
        <dbReference type="Proteomes" id="UP000676565"/>
    </source>
</evidence>
<feature type="domain" description="ATP-grasp" evidence="1">
    <location>
        <begin position="90"/>
        <end position="246"/>
    </location>
</feature>
<keyword evidence="3" id="KW-1185">Reference proteome</keyword>
<evidence type="ECO:0000313" key="2">
    <source>
        <dbReference type="EMBL" id="MBP3957356.1"/>
    </source>
</evidence>
<gene>
    <name evidence="2" type="ORF">J8F10_19090</name>
</gene>
<dbReference type="Pfam" id="PF18299">
    <property type="entry name" value="R2K_2"/>
    <property type="match status" value="1"/>
</dbReference>
<dbReference type="EMBL" id="JAGKQQ010000001">
    <property type="protein sequence ID" value="MBP3957356.1"/>
    <property type="molecule type" value="Genomic_DNA"/>
</dbReference>
<evidence type="ECO:0000259" key="1">
    <source>
        <dbReference type="Pfam" id="PF18299"/>
    </source>
</evidence>
<dbReference type="RefSeq" id="WP_210656331.1">
    <property type="nucleotide sequence ID" value="NZ_JAGKQQ010000001.1"/>
</dbReference>
<reference evidence="2 3" key="1">
    <citation type="submission" date="2021-04" db="EMBL/GenBank/DDBJ databases">
        <authorList>
            <person name="Ivanova A."/>
        </authorList>
    </citation>
    <scope>NUCLEOTIDE SEQUENCE [LARGE SCALE GENOMIC DNA]</scope>
    <source>
        <strain evidence="2 3">G18</strain>
    </source>
</reference>
<dbReference type="InterPro" id="IPR041261">
    <property type="entry name" value="R2K_2"/>
</dbReference>
<organism evidence="2 3">
    <name type="scientific">Gemmata palustris</name>
    <dbReference type="NCBI Taxonomy" id="2822762"/>
    <lineage>
        <taxon>Bacteria</taxon>
        <taxon>Pseudomonadati</taxon>
        <taxon>Planctomycetota</taxon>
        <taxon>Planctomycetia</taxon>
        <taxon>Gemmatales</taxon>
        <taxon>Gemmataceae</taxon>
        <taxon>Gemmata</taxon>
    </lineage>
</organism>
<comment type="caution">
    <text evidence="2">The sequence shown here is derived from an EMBL/GenBank/DDBJ whole genome shotgun (WGS) entry which is preliminary data.</text>
</comment>
<name>A0ABS5BUK6_9BACT</name>
<protein>
    <submittedName>
        <fullName evidence="2">ATP-grasp domain-containing protein</fullName>
    </submittedName>
</protein>